<dbReference type="GO" id="GO:0016814">
    <property type="term" value="F:hydrolase activity, acting on carbon-nitrogen (but not peptide) bonds, in cyclic amidines"/>
    <property type="evidence" value="ECO:0007669"/>
    <property type="project" value="TreeGrafter"/>
</dbReference>
<dbReference type="InterPro" id="IPR052349">
    <property type="entry name" value="Metallo-hydrolase_Enzymes"/>
</dbReference>
<sequence>MTDLVIRNVRPLGKAATDIAVAGGRIAAMGTNLPANGALVEDGGGALLLPGLIEAHTHLDKTLLGMDWVENVVASDIRSKIDNEREMKGVLGLDPALQSARQVVMSIARGTTAIRSHVDIDTTYGLAGLEGVAATRERYADVIDLQIVAFPQSGMMIRKGTVELMDEALRQGADIVGGLDPCAIDFDPKGHLDVVFDLAVRHGKPIDIHLHEPGELGLFTFGMILERTRAHGLAGKVTVSHAFSLGMNDYLRVGRLLDEIAGAGVMLMSTGPAGVPVPPLIRALDAGIAFCSGTDGMRDLWNPYGNADMLQRAQILADRNNLSRDAEVERALDVCTFGGAAVMGLPDYGLKVGDFADLVLVEGRTLTEAVVTLPQRKLVVKRGRVVARDGEALVEAA</sequence>
<dbReference type="RefSeq" id="WP_266340105.1">
    <property type="nucleotide sequence ID" value="NZ_JAPKNK010000008.1"/>
</dbReference>
<dbReference type="Gene3D" id="3.20.20.140">
    <property type="entry name" value="Metal-dependent hydrolases"/>
    <property type="match status" value="1"/>
</dbReference>
<evidence type="ECO:0000313" key="2">
    <source>
        <dbReference type="EMBL" id="MCX5571141.1"/>
    </source>
</evidence>
<proteinExistence type="predicted"/>
<dbReference type="CDD" id="cd01293">
    <property type="entry name" value="Bact_CD"/>
    <property type="match status" value="1"/>
</dbReference>
<feature type="domain" description="Amidohydrolase 3" evidence="1">
    <location>
        <begin position="121"/>
        <end position="387"/>
    </location>
</feature>
<gene>
    <name evidence="2" type="ORF">OSH07_18210</name>
</gene>
<dbReference type="InterPro" id="IPR032466">
    <property type="entry name" value="Metal_Hydrolase"/>
</dbReference>
<comment type="caution">
    <text evidence="2">The sequence shown here is derived from an EMBL/GenBank/DDBJ whole genome shotgun (WGS) entry which is preliminary data.</text>
</comment>
<evidence type="ECO:0000259" key="1">
    <source>
        <dbReference type="Pfam" id="PF07969"/>
    </source>
</evidence>
<protein>
    <submittedName>
        <fullName evidence="2">Amidohydrolase family protein</fullName>
    </submittedName>
</protein>
<reference evidence="2" key="1">
    <citation type="submission" date="2022-11" db="EMBL/GenBank/DDBJ databases">
        <title>Biodiversity and phylogenetic relationships of bacteria.</title>
        <authorList>
            <person name="Machado R.A.R."/>
            <person name="Bhat A."/>
            <person name="Loulou A."/>
            <person name="Kallel S."/>
        </authorList>
    </citation>
    <scope>NUCLEOTIDE SEQUENCE</scope>
    <source>
        <strain evidence="2">K-TC2</strain>
    </source>
</reference>
<dbReference type="AlphaFoldDB" id="A0A9X3E4N7"/>
<dbReference type="NCBIfam" id="NF004636">
    <property type="entry name" value="PRK05985.1"/>
    <property type="match status" value="1"/>
</dbReference>
<organism evidence="2 3">
    <name type="scientific">Kaistia nematophila</name>
    <dbReference type="NCBI Taxonomy" id="2994654"/>
    <lineage>
        <taxon>Bacteria</taxon>
        <taxon>Pseudomonadati</taxon>
        <taxon>Pseudomonadota</taxon>
        <taxon>Alphaproteobacteria</taxon>
        <taxon>Hyphomicrobiales</taxon>
        <taxon>Kaistiaceae</taxon>
        <taxon>Kaistia</taxon>
    </lineage>
</organism>
<accession>A0A9X3E4N7</accession>
<dbReference type="Gene3D" id="2.30.40.10">
    <property type="entry name" value="Urease, subunit C, domain 1"/>
    <property type="match status" value="1"/>
</dbReference>
<dbReference type="Pfam" id="PF07969">
    <property type="entry name" value="Amidohydro_3"/>
    <property type="match status" value="1"/>
</dbReference>
<dbReference type="SUPFAM" id="SSF51556">
    <property type="entry name" value="Metallo-dependent hydrolases"/>
    <property type="match status" value="1"/>
</dbReference>
<dbReference type="EMBL" id="JAPKNK010000008">
    <property type="protein sequence ID" value="MCX5571141.1"/>
    <property type="molecule type" value="Genomic_DNA"/>
</dbReference>
<keyword evidence="3" id="KW-1185">Reference proteome</keyword>
<evidence type="ECO:0000313" key="3">
    <source>
        <dbReference type="Proteomes" id="UP001144805"/>
    </source>
</evidence>
<dbReference type="PANTHER" id="PTHR32027:SF9">
    <property type="entry name" value="BLL3847 PROTEIN"/>
    <property type="match status" value="1"/>
</dbReference>
<dbReference type="InterPro" id="IPR013108">
    <property type="entry name" value="Amidohydro_3"/>
</dbReference>
<dbReference type="InterPro" id="IPR011059">
    <property type="entry name" value="Metal-dep_hydrolase_composite"/>
</dbReference>
<name>A0A9X3E4N7_9HYPH</name>
<dbReference type="Proteomes" id="UP001144805">
    <property type="component" value="Unassembled WGS sequence"/>
</dbReference>
<dbReference type="PANTHER" id="PTHR32027">
    <property type="entry name" value="CYTOSINE DEAMINASE"/>
    <property type="match status" value="1"/>
</dbReference>
<dbReference type="SUPFAM" id="SSF51338">
    <property type="entry name" value="Composite domain of metallo-dependent hydrolases"/>
    <property type="match status" value="1"/>
</dbReference>